<dbReference type="Pfam" id="PF00356">
    <property type="entry name" value="LacI"/>
    <property type="match status" value="1"/>
</dbReference>
<dbReference type="InterPro" id="IPR028082">
    <property type="entry name" value="Peripla_BP_I"/>
</dbReference>
<dbReference type="Gene3D" id="3.40.50.2300">
    <property type="match status" value="2"/>
</dbReference>
<name>A0A7S8IGE6_9CHLR</name>
<dbReference type="SMART" id="SM00354">
    <property type="entry name" value="HTH_LACI"/>
    <property type="match status" value="1"/>
</dbReference>
<dbReference type="InterPro" id="IPR046335">
    <property type="entry name" value="LacI/GalR-like_sensor"/>
</dbReference>
<dbReference type="RefSeq" id="WP_195172739.1">
    <property type="nucleotide sequence ID" value="NZ_CP062983.1"/>
</dbReference>
<dbReference type="SUPFAM" id="SSF53822">
    <property type="entry name" value="Periplasmic binding protein-like I"/>
    <property type="match status" value="1"/>
</dbReference>
<keyword evidence="2 5" id="KW-0238">DNA-binding</keyword>
<dbReference type="CDD" id="cd01392">
    <property type="entry name" value="HTH_LacI"/>
    <property type="match status" value="1"/>
</dbReference>
<dbReference type="GO" id="GO:0000976">
    <property type="term" value="F:transcription cis-regulatory region binding"/>
    <property type="evidence" value="ECO:0007669"/>
    <property type="project" value="TreeGrafter"/>
</dbReference>
<dbReference type="Proteomes" id="UP000594468">
    <property type="component" value="Chromosome"/>
</dbReference>
<keyword evidence="6" id="KW-1185">Reference proteome</keyword>
<gene>
    <name evidence="5" type="ORF">G4Y79_09945</name>
</gene>
<sequence>MKRPTQADVAQLAGVSVATVSYVLNDPTGQKVPISPETRQRVQNAIAELGYIPNLRAQSLRSGSTRTIGVLLPIDQNSYFWQILMGISNEAESHDFSVLLLPDSGLQPAPQTKHRLIQALAQQRVDGIILMLNSIALPASIVDQLHKSSEPIVQITSYESEFDYVFGTYDDGTEELMHHLLQLGHRRIGFIHGVVESSLGSDRLQVYEQIVAEANLPYDQDYIQRCGPTSEDAYHATLNLLRRPDRPTALLVINDLLAIAAMRAAADLGLRIPDDVSIAGFDGVPSSNYSIPRLTTVSSNPTEQGRLAMRLMLKRLENPELPQQIIKPGAKLIIQESTGPVPYT</sequence>
<reference evidence="5 6" key="1">
    <citation type="submission" date="2020-02" db="EMBL/GenBank/DDBJ databases">
        <authorList>
            <person name="Zheng R.K."/>
            <person name="Sun C.M."/>
        </authorList>
    </citation>
    <scope>NUCLEOTIDE SEQUENCE [LARGE SCALE GENOMIC DNA]</scope>
    <source>
        <strain evidence="6">rifampicinis</strain>
    </source>
</reference>
<evidence type="ECO:0000256" key="3">
    <source>
        <dbReference type="ARBA" id="ARBA00023163"/>
    </source>
</evidence>
<dbReference type="KEGG" id="pmet:G4Y79_09945"/>
<evidence type="ECO:0000256" key="2">
    <source>
        <dbReference type="ARBA" id="ARBA00023125"/>
    </source>
</evidence>
<keyword evidence="3" id="KW-0804">Transcription</keyword>
<evidence type="ECO:0000259" key="4">
    <source>
        <dbReference type="PROSITE" id="PS50932"/>
    </source>
</evidence>
<dbReference type="SUPFAM" id="SSF47413">
    <property type="entry name" value="lambda repressor-like DNA-binding domains"/>
    <property type="match status" value="1"/>
</dbReference>
<dbReference type="PROSITE" id="PS50932">
    <property type="entry name" value="HTH_LACI_2"/>
    <property type="match status" value="1"/>
</dbReference>
<dbReference type="InterPro" id="IPR010982">
    <property type="entry name" value="Lambda_DNA-bd_dom_sf"/>
</dbReference>
<dbReference type="CDD" id="cd06267">
    <property type="entry name" value="PBP1_LacI_sugar_binding-like"/>
    <property type="match status" value="1"/>
</dbReference>
<dbReference type="InterPro" id="IPR000843">
    <property type="entry name" value="HTH_LacI"/>
</dbReference>
<evidence type="ECO:0000313" key="5">
    <source>
        <dbReference type="EMBL" id="QPC84676.1"/>
    </source>
</evidence>
<dbReference type="AlphaFoldDB" id="A0A7S8IGE6"/>
<keyword evidence="1" id="KW-0805">Transcription regulation</keyword>
<dbReference type="EMBL" id="CP062983">
    <property type="protein sequence ID" value="QPC84676.1"/>
    <property type="molecule type" value="Genomic_DNA"/>
</dbReference>
<dbReference type="GO" id="GO:0003700">
    <property type="term" value="F:DNA-binding transcription factor activity"/>
    <property type="evidence" value="ECO:0007669"/>
    <property type="project" value="TreeGrafter"/>
</dbReference>
<accession>A0A7S8IGE6</accession>
<dbReference type="Pfam" id="PF13377">
    <property type="entry name" value="Peripla_BP_3"/>
    <property type="match status" value="1"/>
</dbReference>
<proteinExistence type="predicted"/>
<organism evidence="5 6">
    <name type="scientific">Phototrophicus methaneseepsis</name>
    <dbReference type="NCBI Taxonomy" id="2710758"/>
    <lineage>
        <taxon>Bacteria</taxon>
        <taxon>Bacillati</taxon>
        <taxon>Chloroflexota</taxon>
        <taxon>Candidatus Thermofontia</taxon>
        <taxon>Phototrophicales</taxon>
        <taxon>Phototrophicaceae</taxon>
        <taxon>Phototrophicus</taxon>
    </lineage>
</organism>
<dbReference type="PANTHER" id="PTHR30146">
    <property type="entry name" value="LACI-RELATED TRANSCRIPTIONAL REPRESSOR"/>
    <property type="match status" value="1"/>
</dbReference>
<dbReference type="Gene3D" id="1.10.260.40">
    <property type="entry name" value="lambda repressor-like DNA-binding domains"/>
    <property type="match status" value="1"/>
</dbReference>
<feature type="domain" description="HTH lacI-type" evidence="4">
    <location>
        <begin position="4"/>
        <end position="62"/>
    </location>
</feature>
<protein>
    <submittedName>
        <fullName evidence="5">LacI family DNA-binding transcriptional regulator</fullName>
    </submittedName>
</protein>
<evidence type="ECO:0000256" key="1">
    <source>
        <dbReference type="ARBA" id="ARBA00023015"/>
    </source>
</evidence>
<evidence type="ECO:0000313" key="6">
    <source>
        <dbReference type="Proteomes" id="UP000594468"/>
    </source>
</evidence>
<dbReference type="PANTHER" id="PTHR30146:SF109">
    <property type="entry name" value="HTH-TYPE TRANSCRIPTIONAL REGULATOR GALS"/>
    <property type="match status" value="1"/>
</dbReference>